<dbReference type="InterPro" id="IPR045276">
    <property type="entry name" value="YbiO_bact"/>
</dbReference>
<evidence type="ECO:0000256" key="2">
    <source>
        <dbReference type="ARBA" id="ARBA00008017"/>
    </source>
</evidence>
<dbReference type="InterPro" id="IPR006685">
    <property type="entry name" value="MscS_channel_2nd"/>
</dbReference>
<dbReference type="InterPro" id="IPR049142">
    <property type="entry name" value="MS_channel_1st"/>
</dbReference>
<gene>
    <name evidence="12" type="ORF">LWF01_09825</name>
</gene>
<proteinExistence type="inferred from homology"/>
<name>A0ABY8QQ10_9MICO</name>
<evidence type="ECO:0000256" key="5">
    <source>
        <dbReference type="ARBA" id="ARBA00022989"/>
    </source>
</evidence>
<comment type="similarity">
    <text evidence="2">Belongs to the MscS (TC 1.A.23) family.</text>
</comment>
<dbReference type="EMBL" id="CP090958">
    <property type="protein sequence ID" value="WGW10449.1"/>
    <property type="molecule type" value="Genomic_DNA"/>
</dbReference>
<dbReference type="Pfam" id="PF00924">
    <property type="entry name" value="MS_channel_2nd"/>
    <property type="match status" value="1"/>
</dbReference>
<evidence type="ECO:0000256" key="7">
    <source>
        <dbReference type="SAM" id="MobiDB-lite"/>
    </source>
</evidence>
<dbReference type="InterPro" id="IPR049278">
    <property type="entry name" value="MS_channel_C"/>
</dbReference>
<evidence type="ECO:0000256" key="3">
    <source>
        <dbReference type="ARBA" id="ARBA00022475"/>
    </source>
</evidence>
<feature type="region of interest" description="Disordered" evidence="7">
    <location>
        <begin position="310"/>
        <end position="337"/>
    </location>
</feature>
<dbReference type="InterPro" id="IPR011014">
    <property type="entry name" value="MscS_channel_TM-2"/>
</dbReference>
<evidence type="ECO:0000259" key="9">
    <source>
        <dbReference type="Pfam" id="PF00924"/>
    </source>
</evidence>
<organism evidence="12 13">
    <name type="scientific">Saxibacter everestensis</name>
    <dbReference type="NCBI Taxonomy" id="2909229"/>
    <lineage>
        <taxon>Bacteria</taxon>
        <taxon>Bacillati</taxon>
        <taxon>Actinomycetota</taxon>
        <taxon>Actinomycetes</taxon>
        <taxon>Micrococcales</taxon>
        <taxon>Brevibacteriaceae</taxon>
        <taxon>Saxibacter</taxon>
    </lineage>
</organism>
<feature type="transmembrane region" description="Helical" evidence="8">
    <location>
        <begin position="20"/>
        <end position="40"/>
    </location>
</feature>
<evidence type="ECO:0000313" key="12">
    <source>
        <dbReference type="EMBL" id="WGW10449.1"/>
    </source>
</evidence>
<evidence type="ECO:0000313" key="13">
    <source>
        <dbReference type="Proteomes" id="UP001209083"/>
    </source>
</evidence>
<dbReference type="Gene3D" id="2.30.30.60">
    <property type="match status" value="1"/>
</dbReference>
<comment type="subcellular location">
    <subcellularLocation>
        <location evidence="1">Cell membrane</location>
        <topology evidence="1">Multi-pass membrane protein</topology>
    </subcellularLocation>
</comment>
<accession>A0ABY8QQ10</accession>
<dbReference type="SUPFAM" id="SSF50182">
    <property type="entry name" value="Sm-like ribonucleoproteins"/>
    <property type="match status" value="1"/>
</dbReference>
<dbReference type="InterPro" id="IPR023408">
    <property type="entry name" value="MscS_beta-dom_sf"/>
</dbReference>
<dbReference type="Gene3D" id="1.10.287.1260">
    <property type="match status" value="1"/>
</dbReference>
<dbReference type="Gene3D" id="3.30.70.100">
    <property type="match status" value="1"/>
</dbReference>
<reference evidence="12 13" key="1">
    <citation type="submission" date="2023-05" db="EMBL/GenBank/DDBJ databases">
        <title>Lithophilousrod everest ZFBP1038 complete genpme.</title>
        <authorList>
            <person name="Tian M."/>
        </authorList>
    </citation>
    <scope>NUCLEOTIDE SEQUENCE [LARGE SCALE GENOMIC DNA]</scope>
    <source>
        <strain evidence="12 13">ZFBP1038</strain>
    </source>
</reference>
<feature type="domain" description="Mechanosensitive ion channel MscS" evidence="9">
    <location>
        <begin position="141"/>
        <end position="205"/>
    </location>
</feature>
<feature type="domain" description="Mechanosensitive ion channel transmembrane helices 2/3" evidence="11">
    <location>
        <begin position="100"/>
        <end position="140"/>
    </location>
</feature>
<dbReference type="Pfam" id="PF21088">
    <property type="entry name" value="MS_channel_1st"/>
    <property type="match status" value="1"/>
</dbReference>
<keyword evidence="13" id="KW-1185">Reference proteome</keyword>
<sequence length="337" mass="37227">MSPTLRFDQMDLDFWLDKPLKIAVIIVLAVVLNFIIRLIVRNFAEHIARGDVAPLEGERKKPGILRAAGQTRDWLLQESPIAMARRAQRAKTVGSVLRSVTTIVVSVIAILMVLTELGFNLAPVLTGAGIVGVALGFGAQTLVKDYLSGLFLVAEDQFGIGDVVDLGEAGGTVEAVGLRVTQVRSVDGTLWHVRNGEILRVGNQSQGWARAVMDIPIPYDSDVRQVSDLVLQCAKDMLAEDEWSNIILEEPEVWGVEAFTGESITLRLVIKTKPLEQWAVAREMRARLKLAMDRNGIHIPLLQQTVIRTGNPGVFDPTNPQHHDESKDHKERNDRAE</sequence>
<dbReference type="RefSeq" id="WP_349637228.1">
    <property type="nucleotide sequence ID" value="NZ_CP090958.1"/>
</dbReference>
<dbReference type="SUPFAM" id="SSF82689">
    <property type="entry name" value="Mechanosensitive channel protein MscS (YggB), C-terminal domain"/>
    <property type="match status" value="1"/>
</dbReference>
<dbReference type="Pfam" id="PF21082">
    <property type="entry name" value="MS_channel_3rd"/>
    <property type="match status" value="1"/>
</dbReference>
<keyword evidence="6 8" id="KW-0472">Membrane</keyword>
<dbReference type="InterPro" id="IPR010920">
    <property type="entry name" value="LSM_dom_sf"/>
</dbReference>
<feature type="compositionally biased region" description="Basic and acidic residues" evidence="7">
    <location>
        <begin position="321"/>
        <end position="337"/>
    </location>
</feature>
<evidence type="ECO:0000256" key="8">
    <source>
        <dbReference type="SAM" id="Phobius"/>
    </source>
</evidence>
<keyword evidence="5 8" id="KW-1133">Transmembrane helix</keyword>
<dbReference type="PANTHER" id="PTHR30460:SF0">
    <property type="entry name" value="MODERATE CONDUCTANCE MECHANOSENSITIVE CHANNEL YBIO"/>
    <property type="match status" value="1"/>
</dbReference>
<dbReference type="InterPro" id="IPR011066">
    <property type="entry name" value="MscS_channel_C_sf"/>
</dbReference>
<feature type="domain" description="Mechanosensitive ion channel MscS C-terminal" evidence="10">
    <location>
        <begin position="212"/>
        <end position="299"/>
    </location>
</feature>
<evidence type="ECO:0000259" key="10">
    <source>
        <dbReference type="Pfam" id="PF21082"/>
    </source>
</evidence>
<dbReference type="Proteomes" id="UP001209083">
    <property type="component" value="Chromosome"/>
</dbReference>
<protein>
    <submittedName>
        <fullName evidence="12">Mechanosensitive ion channel family protein</fullName>
    </submittedName>
</protein>
<dbReference type="PANTHER" id="PTHR30460">
    <property type="entry name" value="MODERATE CONDUCTANCE MECHANOSENSITIVE CHANNEL YBIO"/>
    <property type="match status" value="1"/>
</dbReference>
<keyword evidence="4 8" id="KW-0812">Transmembrane</keyword>
<evidence type="ECO:0000256" key="6">
    <source>
        <dbReference type="ARBA" id="ARBA00023136"/>
    </source>
</evidence>
<evidence type="ECO:0000259" key="11">
    <source>
        <dbReference type="Pfam" id="PF21088"/>
    </source>
</evidence>
<keyword evidence="3" id="KW-1003">Cell membrane</keyword>
<dbReference type="SUPFAM" id="SSF82861">
    <property type="entry name" value="Mechanosensitive channel protein MscS (YggB), transmembrane region"/>
    <property type="match status" value="1"/>
</dbReference>
<evidence type="ECO:0000256" key="4">
    <source>
        <dbReference type="ARBA" id="ARBA00022692"/>
    </source>
</evidence>
<evidence type="ECO:0000256" key="1">
    <source>
        <dbReference type="ARBA" id="ARBA00004651"/>
    </source>
</evidence>
<feature type="transmembrane region" description="Helical" evidence="8">
    <location>
        <begin position="95"/>
        <end position="115"/>
    </location>
</feature>
<feature type="transmembrane region" description="Helical" evidence="8">
    <location>
        <begin position="121"/>
        <end position="143"/>
    </location>
</feature>